<evidence type="ECO:0000256" key="2">
    <source>
        <dbReference type="ARBA" id="ARBA00022527"/>
    </source>
</evidence>
<keyword evidence="2" id="KW-0723">Serine/threonine-protein kinase</keyword>
<keyword evidence="4 7" id="KW-0547">Nucleotide-binding</keyword>
<dbReference type="SUPFAM" id="SSF56112">
    <property type="entry name" value="Protein kinase-like (PK-like)"/>
    <property type="match status" value="1"/>
</dbReference>
<evidence type="ECO:0000259" key="8">
    <source>
        <dbReference type="PROSITE" id="PS50011"/>
    </source>
</evidence>
<dbReference type="EC" id="2.7.11.1" evidence="1"/>
<dbReference type="Gene3D" id="3.30.200.20">
    <property type="entry name" value="Phosphorylase Kinase, domain 1"/>
    <property type="match status" value="1"/>
</dbReference>
<dbReference type="GO" id="GO:0005524">
    <property type="term" value="F:ATP binding"/>
    <property type="evidence" value="ECO:0007669"/>
    <property type="project" value="UniProtKB-UniRule"/>
</dbReference>
<sequence length="116" mass="13118">MAHTPVNVSSPVKIIGDFEVIPPTLGVGSFGKVWKVRNKTDKCDYALKEICITKVLANSDYNLTLLFEEVRVLQALNHPNIVRYHTSWVEGPDSEDIDKKWIIRNSGRYVVNMCGN</sequence>
<feature type="domain" description="Protein kinase" evidence="8">
    <location>
        <begin position="19"/>
        <end position="116"/>
    </location>
</feature>
<dbReference type="PANTHER" id="PTHR11042:SF160">
    <property type="entry name" value="EUKARYOTIC TRANSLATION INITIATION FACTOR 2-ALPHA KINASE 1"/>
    <property type="match status" value="1"/>
</dbReference>
<keyword evidence="9" id="KW-0396">Initiation factor</keyword>
<dbReference type="PANTHER" id="PTHR11042">
    <property type="entry name" value="EUKARYOTIC TRANSLATION INITIATION FACTOR 2-ALPHA KINASE EIF2-ALPHA KINASE -RELATED"/>
    <property type="match status" value="1"/>
</dbReference>
<feature type="binding site" evidence="7">
    <location>
        <position position="48"/>
    </location>
    <ligand>
        <name>ATP</name>
        <dbReference type="ChEBI" id="CHEBI:30616"/>
    </ligand>
</feature>
<dbReference type="PROSITE" id="PS00107">
    <property type="entry name" value="PROTEIN_KINASE_ATP"/>
    <property type="match status" value="1"/>
</dbReference>
<dbReference type="GO" id="GO:0004694">
    <property type="term" value="F:eukaryotic translation initiation factor 2alpha kinase activity"/>
    <property type="evidence" value="ECO:0007669"/>
    <property type="project" value="TreeGrafter"/>
</dbReference>
<keyword evidence="5 9" id="KW-0418">Kinase</keyword>
<evidence type="ECO:0000256" key="4">
    <source>
        <dbReference type="ARBA" id="ARBA00022741"/>
    </source>
</evidence>
<name>A0A226D9D8_FOLCA</name>
<keyword evidence="3" id="KW-0808">Transferase</keyword>
<dbReference type="PROSITE" id="PS50011">
    <property type="entry name" value="PROTEIN_KINASE_DOM"/>
    <property type="match status" value="1"/>
</dbReference>
<dbReference type="InterPro" id="IPR011009">
    <property type="entry name" value="Kinase-like_dom_sf"/>
</dbReference>
<organism evidence="9 10">
    <name type="scientific">Folsomia candida</name>
    <name type="common">Springtail</name>
    <dbReference type="NCBI Taxonomy" id="158441"/>
    <lineage>
        <taxon>Eukaryota</taxon>
        <taxon>Metazoa</taxon>
        <taxon>Ecdysozoa</taxon>
        <taxon>Arthropoda</taxon>
        <taxon>Hexapoda</taxon>
        <taxon>Collembola</taxon>
        <taxon>Entomobryomorpha</taxon>
        <taxon>Isotomoidea</taxon>
        <taxon>Isotomidae</taxon>
        <taxon>Proisotominae</taxon>
        <taxon>Folsomia</taxon>
    </lineage>
</organism>
<evidence type="ECO:0000256" key="5">
    <source>
        <dbReference type="ARBA" id="ARBA00022777"/>
    </source>
</evidence>
<proteinExistence type="predicted"/>
<evidence type="ECO:0000313" key="10">
    <source>
        <dbReference type="Proteomes" id="UP000198287"/>
    </source>
</evidence>
<dbReference type="InterPro" id="IPR017441">
    <property type="entry name" value="Protein_kinase_ATP_BS"/>
</dbReference>
<dbReference type="InterPro" id="IPR050339">
    <property type="entry name" value="CC_SR_Kinase"/>
</dbReference>
<evidence type="ECO:0000256" key="6">
    <source>
        <dbReference type="ARBA" id="ARBA00022840"/>
    </source>
</evidence>
<dbReference type="OrthoDB" id="248923at2759"/>
<gene>
    <name evidence="9" type="ORF">Fcan01_23228</name>
</gene>
<evidence type="ECO:0000256" key="7">
    <source>
        <dbReference type="PROSITE-ProRule" id="PRU10141"/>
    </source>
</evidence>
<accession>A0A226D9D8</accession>
<evidence type="ECO:0000256" key="3">
    <source>
        <dbReference type="ARBA" id="ARBA00022679"/>
    </source>
</evidence>
<dbReference type="Proteomes" id="UP000198287">
    <property type="component" value="Unassembled WGS sequence"/>
</dbReference>
<keyword evidence="9" id="KW-0648">Protein biosynthesis</keyword>
<keyword evidence="6 7" id="KW-0067">ATP-binding</keyword>
<dbReference type="EMBL" id="LNIX01000027">
    <property type="protein sequence ID" value="OXA42162.1"/>
    <property type="molecule type" value="Genomic_DNA"/>
</dbReference>
<dbReference type="AlphaFoldDB" id="A0A226D9D8"/>
<protein>
    <recommendedName>
        <fullName evidence="1">non-specific serine/threonine protein kinase</fullName>
        <ecNumber evidence="1">2.7.11.1</ecNumber>
    </recommendedName>
</protein>
<evidence type="ECO:0000256" key="1">
    <source>
        <dbReference type="ARBA" id="ARBA00012513"/>
    </source>
</evidence>
<dbReference type="GO" id="GO:0005737">
    <property type="term" value="C:cytoplasm"/>
    <property type="evidence" value="ECO:0007669"/>
    <property type="project" value="TreeGrafter"/>
</dbReference>
<reference evidence="9 10" key="1">
    <citation type="submission" date="2015-12" db="EMBL/GenBank/DDBJ databases">
        <title>The genome of Folsomia candida.</title>
        <authorList>
            <person name="Faddeeva A."/>
            <person name="Derks M.F."/>
            <person name="Anvar Y."/>
            <person name="Smit S."/>
            <person name="Van Straalen N."/>
            <person name="Roelofs D."/>
        </authorList>
    </citation>
    <scope>NUCLEOTIDE SEQUENCE [LARGE SCALE GENOMIC DNA]</scope>
    <source>
        <strain evidence="9 10">VU population</strain>
        <tissue evidence="9">Whole body</tissue>
    </source>
</reference>
<dbReference type="GO" id="GO:0005634">
    <property type="term" value="C:nucleus"/>
    <property type="evidence" value="ECO:0007669"/>
    <property type="project" value="TreeGrafter"/>
</dbReference>
<dbReference type="GO" id="GO:0003743">
    <property type="term" value="F:translation initiation factor activity"/>
    <property type="evidence" value="ECO:0007669"/>
    <property type="project" value="UniProtKB-KW"/>
</dbReference>
<comment type="caution">
    <text evidence="9">The sequence shown here is derived from an EMBL/GenBank/DDBJ whole genome shotgun (WGS) entry which is preliminary data.</text>
</comment>
<dbReference type="Pfam" id="PF00069">
    <property type="entry name" value="Pkinase"/>
    <property type="match status" value="1"/>
</dbReference>
<dbReference type="InterPro" id="IPR000719">
    <property type="entry name" value="Prot_kinase_dom"/>
</dbReference>
<keyword evidence="10" id="KW-1185">Reference proteome</keyword>
<evidence type="ECO:0000313" key="9">
    <source>
        <dbReference type="EMBL" id="OXA42162.1"/>
    </source>
</evidence>